<evidence type="ECO:0000256" key="1">
    <source>
        <dbReference type="ARBA" id="ARBA00005298"/>
    </source>
</evidence>
<dbReference type="SUPFAM" id="SSF81296">
    <property type="entry name" value="E set domains"/>
    <property type="match status" value="2"/>
</dbReference>
<evidence type="ECO:0000313" key="4">
    <source>
        <dbReference type="Proteomes" id="UP000663868"/>
    </source>
</evidence>
<dbReference type="Pfam" id="PF00339">
    <property type="entry name" value="Arrestin_N"/>
    <property type="match status" value="1"/>
</dbReference>
<dbReference type="EMBL" id="CAJOBB010006857">
    <property type="protein sequence ID" value="CAF4171843.1"/>
    <property type="molecule type" value="Genomic_DNA"/>
</dbReference>
<sequence length="358" mass="41143">MGSNNSVLIDIHLDRTNPLYYAGETVSGTINVHFKAGQIKVDEIILLLSGEVGYTTTRSVNDSNGSSHTETHYHTKSFLKIKKIVESPQPEQKVLVYYPGDYSWRFDIVLPAHLPPSLNLPRSYPHVRYYLKLVMDKPWYKRNTKEILYLTVFPRVNIMQNPQLLVPTLFSNHNRKDVTLKGNINKLAYLQGEIITGTLDIINPRHTVLKQVKLSLFQYYTIQNNSKQETIVEIILPIFAHQTDEQIMDKFSLTIPSIPLAPSYEFHGDFDCKTFVDVSYGLEFHVKAEGMFTNFNVTIPITIVTESNMDSTKYELDQTMNFSQNSLSYYPQMSNDNSTNPPPSYNSIAFHDYPHKFL</sequence>
<organism evidence="3 4">
    <name type="scientific">Adineta steineri</name>
    <dbReference type="NCBI Taxonomy" id="433720"/>
    <lineage>
        <taxon>Eukaryota</taxon>
        <taxon>Metazoa</taxon>
        <taxon>Spiralia</taxon>
        <taxon>Gnathifera</taxon>
        <taxon>Rotifera</taxon>
        <taxon>Eurotatoria</taxon>
        <taxon>Bdelloidea</taxon>
        <taxon>Adinetida</taxon>
        <taxon>Adinetidae</taxon>
        <taxon>Adineta</taxon>
    </lineage>
</organism>
<evidence type="ECO:0000259" key="2">
    <source>
        <dbReference type="SMART" id="SM01017"/>
    </source>
</evidence>
<dbReference type="InterPro" id="IPR050357">
    <property type="entry name" value="Arrestin_domain-protein"/>
</dbReference>
<comment type="caution">
    <text evidence="3">The sequence shown here is derived from an EMBL/GenBank/DDBJ whole genome shotgun (WGS) entry which is preliminary data.</text>
</comment>
<reference evidence="3" key="1">
    <citation type="submission" date="2021-02" db="EMBL/GenBank/DDBJ databases">
        <authorList>
            <person name="Nowell W R."/>
        </authorList>
    </citation>
    <scope>NUCLEOTIDE SEQUENCE</scope>
</reference>
<evidence type="ECO:0000313" key="3">
    <source>
        <dbReference type="EMBL" id="CAF4171843.1"/>
    </source>
</evidence>
<dbReference type="InterPro" id="IPR011021">
    <property type="entry name" value="Arrestin-like_N"/>
</dbReference>
<dbReference type="Gene3D" id="2.60.40.640">
    <property type="match status" value="2"/>
</dbReference>
<proteinExistence type="inferred from homology"/>
<dbReference type="InterPro" id="IPR014752">
    <property type="entry name" value="Arrestin-like_C"/>
</dbReference>
<gene>
    <name evidence="3" type="ORF">KXQ929_LOCUS38439</name>
</gene>
<accession>A0A819ZBV0</accession>
<dbReference type="SMART" id="SM01017">
    <property type="entry name" value="Arrestin_C"/>
    <property type="match status" value="1"/>
</dbReference>
<feature type="domain" description="Arrestin C-terminal-like" evidence="2">
    <location>
        <begin position="174"/>
        <end position="308"/>
    </location>
</feature>
<name>A0A819ZBV0_9BILA</name>
<comment type="similarity">
    <text evidence="1">Belongs to the arrestin family.</text>
</comment>
<dbReference type="InterPro" id="IPR011022">
    <property type="entry name" value="Arrestin_C-like"/>
</dbReference>
<protein>
    <recommendedName>
        <fullName evidence="2">Arrestin C-terminal-like domain-containing protein</fullName>
    </recommendedName>
</protein>
<dbReference type="GO" id="GO:0015031">
    <property type="term" value="P:protein transport"/>
    <property type="evidence" value="ECO:0007669"/>
    <property type="project" value="TreeGrafter"/>
</dbReference>
<dbReference type="Proteomes" id="UP000663868">
    <property type="component" value="Unassembled WGS sequence"/>
</dbReference>
<dbReference type="PANTHER" id="PTHR11188">
    <property type="entry name" value="ARRESTIN DOMAIN CONTAINING PROTEIN"/>
    <property type="match status" value="1"/>
</dbReference>
<dbReference type="GO" id="GO:0005737">
    <property type="term" value="C:cytoplasm"/>
    <property type="evidence" value="ECO:0007669"/>
    <property type="project" value="TreeGrafter"/>
</dbReference>
<dbReference type="AlphaFoldDB" id="A0A819ZBV0"/>
<dbReference type="InterPro" id="IPR014756">
    <property type="entry name" value="Ig_E-set"/>
</dbReference>
<dbReference type="Pfam" id="PF02752">
    <property type="entry name" value="Arrestin_C"/>
    <property type="match status" value="1"/>
</dbReference>
<dbReference type="PANTHER" id="PTHR11188:SF17">
    <property type="entry name" value="FI21816P1"/>
    <property type="match status" value="1"/>
</dbReference>